<accession>A0A8T0H7N6</accession>
<dbReference type="CDD" id="cd21748">
    <property type="entry name" value="Kp60-NTD"/>
    <property type="match status" value="1"/>
</dbReference>
<reference evidence="2" key="1">
    <citation type="submission" date="2020-06" db="EMBL/GenBank/DDBJ databases">
        <title>WGS assembly of Ceratodon purpureus strain R40.</title>
        <authorList>
            <person name="Carey S.B."/>
            <person name="Jenkins J."/>
            <person name="Shu S."/>
            <person name="Lovell J.T."/>
            <person name="Sreedasyam A."/>
            <person name="Maumus F."/>
            <person name="Tiley G.P."/>
            <person name="Fernandez-Pozo N."/>
            <person name="Barry K."/>
            <person name="Chen C."/>
            <person name="Wang M."/>
            <person name="Lipzen A."/>
            <person name="Daum C."/>
            <person name="Saski C.A."/>
            <person name="Payton A.C."/>
            <person name="Mcbreen J.C."/>
            <person name="Conrad R.E."/>
            <person name="Kollar L.M."/>
            <person name="Olsson S."/>
            <person name="Huttunen S."/>
            <person name="Landis J.B."/>
            <person name="Wickett N.J."/>
            <person name="Johnson M.G."/>
            <person name="Rensing S.A."/>
            <person name="Grimwood J."/>
            <person name="Schmutz J."/>
            <person name="Mcdaniel S.F."/>
        </authorList>
    </citation>
    <scope>NUCLEOTIDE SEQUENCE</scope>
    <source>
        <strain evidence="2">R40</strain>
    </source>
</reference>
<dbReference type="Gene3D" id="1.20.58.80">
    <property type="entry name" value="Phosphotransferase system, lactose/cellobiose-type IIA subunit"/>
    <property type="match status" value="1"/>
</dbReference>
<dbReference type="Pfam" id="PF21126">
    <property type="entry name" value="KATNA1_MIT"/>
    <property type="match status" value="1"/>
</dbReference>
<dbReference type="AlphaFoldDB" id="A0A8T0H7N6"/>
<name>A0A8T0H7N6_CERPU</name>
<organism evidence="2 3">
    <name type="scientific">Ceratodon purpureus</name>
    <name type="common">Fire moss</name>
    <name type="synonym">Dicranum purpureum</name>
    <dbReference type="NCBI Taxonomy" id="3225"/>
    <lineage>
        <taxon>Eukaryota</taxon>
        <taxon>Viridiplantae</taxon>
        <taxon>Streptophyta</taxon>
        <taxon>Embryophyta</taxon>
        <taxon>Bryophyta</taxon>
        <taxon>Bryophytina</taxon>
        <taxon>Bryopsida</taxon>
        <taxon>Dicranidae</taxon>
        <taxon>Pseudoditrichales</taxon>
        <taxon>Ditrichaceae</taxon>
        <taxon>Ceratodon</taxon>
    </lineage>
</organism>
<gene>
    <name evidence="2" type="ORF">KC19_7G046700</name>
</gene>
<proteinExistence type="predicted"/>
<comment type="caution">
    <text evidence="2">The sequence shown here is derived from an EMBL/GenBank/DDBJ whole genome shotgun (WGS) entry which is preliminary data.</text>
</comment>
<keyword evidence="3" id="KW-1185">Reference proteome</keyword>
<evidence type="ECO:0000313" key="2">
    <source>
        <dbReference type="EMBL" id="KAG0566218.1"/>
    </source>
</evidence>
<dbReference type="Proteomes" id="UP000822688">
    <property type="component" value="Chromosome 7"/>
</dbReference>
<dbReference type="EMBL" id="CM026428">
    <property type="protein sequence ID" value="KAG0566218.1"/>
    <property type="molecule type" value="Genomic_DNA"/>
</dbReference>
<sequence>MSPLLGPCNGFGVVVSAKARAAHEPIENLSWRGLWDGLLMFGERADEEEGVAGATQDRRAVDTLSEHLTLAREYALLGSYDTAFILFEGVLEQINK</sequence>
<protein>
    <recommendedName>
        <fullName evidence="1">Katanin p60 ATPase-containing subunit A1 MIT domain-containing protein</fullName>
    </recommendedName>
</protein>
<feature type="domain" description="Katanin p60 ATPase-containing subunit A1 MIT" evidence="1">
    <location>
        <begin position="65"/>
        <end position="96"/>
    </location>
</feature>
<evidence type="ECO:0000259" key="1">
    <source>
        <dbReference type="Pfam" id="PF21126"/>
    </source>
</evidence>
<evidence type="ECO:0000313" key="3">
    <source>
        <dbReference type="Proteomes" id="UP000822688"/>
    </source>
</evidence>
<dbReference type="InterPro" id="IPR048611">
    <property type="entry name" value="KATNA1_MIT"/>
</dbReference>